<keyword evidence="2" id="KW-1185">Reference proteome</keyword>
<dbReference type="EMBL" id="CAJVPW010007536">
    <property type="protein sequence ID" value="CAG8582174.1"/>
    <property type="molecule type" value="Genomic_DNA"/>
</dbReference>
<organism evidence="1 2">
    <name type="scientific">Cetraspora pellucida</name>
    <dbReference type="NCBI Taxonomy" id="1433469"/>
    <lineage>
        <taxon>Eukaryota</taxon>
        <taxon>Fungi</taxon>
        <taxon>Fungi incertae sedis</taxon>
        <taxon>Mucoromycota</taxon>
        <taxon>Glomeromycotina</taxon>
        <taxon>Glomeromycetes</taxon>
        <taxon>Diversisporales</taxon>
        <taxon>Gigasporaceae</taxon>
        <taxon>Cetraspora</taxon>
    </lineage>
</organism>
<reference evidence="1" key="1">
    <citation type="submission" date="2021-06" db="EMBL/GenBank/DDBJ databases">
        <authorList>
            <person name="Kallberg Y."/>
            <person name="Tangrot J."/>
            <person name="Rosling A."/>
        </authorList>
    </citation>
    <scope>NUCLEOTIDE SEQUENCE</scope>
    <source>
        <strain evidence="1">28 12/20/2015</strain>
    </source>
</reference>
<evidence type="ECO:0000313" key="2">
    <source>
        <dbReference type="Proteomes" id="UP000789366"/>
    </source>
</evidence>
<evidence type="ECO:0000313" key="1">
    <source>
        <dbReference type="EMBL" id="CAG8582174.1"/>
    </source>
</evidence>
<sequence length="52" mass="5487">SKTVRSLSGVMCLKDGEVVGVIIGNTFTDSAVDETEKSNSYPIILVIKTASL</sequence>
<proteinExistence type="predicted"/>
<protein>
    <submittedName>
        <fullName evidence="1">14523_t:CDS:1</fullName>
    </submittedName>
</protein>
<accession>A0ACA9MF96</accession>
<name>A0ACA9MF96_9GLOM</name>
<feature type="non-terminal residue" evidence="1">
    <location>
        <position position="1"/>
    </location>
</feature>
<comment type="caution">
    <text evidence="1">The sequence shown here is derived from an EMBL/GenBank/DDBJ whole genome shotgun (WGS) entry which is preliminary data.</text>
</comment>
<gene>
    <name evidence="1" type="ORF">SPELUC_LOCUS6412</name>
</gene>
<dbReference type="Proteomes" id="UP000789366">
    <property type="component" value="Unassembled WGS sequence"/>
</dbReference>